<evidence type="ECO:0000256" key="1">
    <source>
        <dbReference type="SAM" id="SignalP"/>
    </source>
</evidence>
<gene>
    <name evidence="2" type="ORF">CCHL11_10122</name>
</gene>
<comment type="caution">
    <text evidence="2">The sequence shown here is derived from an EMBL/GenBank/DDBJ whole genome shotgun (WGS) entry which is preliminary data.</text>
</comment>
<dbReference type="EMBL" id="MPGH01000069">
    <property type="protein sequence ID" value="OLN89946.1"/>
    <property type="molecule type" value="Genomic_DNA"/>
</dbReference>
<keyword evidence="1" id="KW-0732">Signal</keyword>
<name>A0A1Q8RXF7_9PEZI</name>
<proteinExistence type="predicted"/>
<feature type="chain" id="PRO_5012163751" evidence="1">
    <location>
        <begin position="24"/>
        <end position="187"/>
    </location>
</feature>
<evidence type="ECO:0000313" key="3">
    <source>
        <dbReference type="Proteomes" id="UP000186583"/>
    </source>
</evidence>
<protein>
    <submittedName>
        <fullName evidence="2">Uncharacterized protein</fullName>
    </submittedName>
</protein>
<reference evidence="2 3" key="1">
    <citation type="submission" date="2016-11" db="EMBL/GenBank/DDBJ databases">
        <title>Draft Genome Assembly of Colletotrichum chlorophyti a pathogen of herbaceous plants.</title>
        <authorList>
            <person name="Gan P."/>
            <person name="Narusaka M."/>
            <person name="Tsushima A."/>
            <person name="Narusaka Y."/>
            <person name="Takano Y."/>
            <person name="Shirasu K."/>
        </authorList>
    </citation>
    <scope>NUCLEOTIDE SEQUENCE [LARGE SCALE GENOMIC DNA]</scope>
    <source>
        <strain evidence="2 3">NTL11</strain>
    </source>
</reference>
<organism evidence="2 3">
    <name type="scientific">Colletotrichum chlorophyti</name>
    <dbReference type="NCBI Taxonomy" id="708187"/>
    <lineage>
        <taxon>Eukaryota</taxon>
        <taxon>Fungi</taxon>
        <taxon>Dikarya</taxon>
        <taxon>Ascomycota</taxon>
        <taxon>Pezizomycotina</taxon>
        <taxon>Sordariomycetes</taxon>
        <taxon>Hypocreomycetidae</taxon>
        <taxon>Glomerellales</taxon>
        <taxon>Glomerellaceae</taxon>
        <taxon>Colletotrichum</taxon>
    </lineage>
</organism>
<accession>A0A1Q8RXF7</accession>
<sequence length="187" mass="20959">MKASFFTLIAVVAPFIAATPVAARSNVKTLSVKRSEFMKSGLVKREDSVTDSVNYILVLFRDNDDTNGVDAYQEEVDAANPAERQARSSPFALRTGAAKTRRHLTDKLGLESTDERDAANFKRMETRLLKITNSSMPALGPDKPIEGQKREVEWHNRDLEKNHNRAYPAANDKVHKKLWRSGTEDGN</sequence>
<dbReference type="Proteomes" id="UP000186583">
    <property type="component" value="Unassembled WGS sequence"/>
</dbReference>
<dbReference type="OrthoDB" id="4706398at2759"/>
<dbReference type="AlphaFoldDB" id="A0A1Q8RXF7"/>
<feature type="signal peptide" evidence="1">
    <location>
        <begin position="1"/>
        <end position="23"/>
    </location>
</feature>
<keyword evidence="3" id="KW-1185">Reference proteome</keyword>
<evidence type="ECO:0000313" key="2">
    <source>
        <dbReference type="EMBL" id="OLN89946.1"/>
    </source>
</evidence>